<evidence type="ECO:0000313" key="2">
    <source>
        <dbReference type="Proteomes" id="UP001472866"/>
    </source>
</evidence>
<evidence type="ECO:0000313" key="1">
    <source>
        <dbReference type="EMBL" id="WZN62279.1"/>
    </source>
</evidence>
<dbReference type="Gene3D" id="1.10.287.370">
    <property type="match status" value="1"/>
</dbReference>
<dbReference type="Pfam" id="PF02996">
    <property type="entry name" value="Prefoldin"/>
    <property type="match status" value="1"/>
</dbReference>
<dbReference type="GO" id="GO:0006457">
    <property type="term" value="P:protein folding"/>
    <property type="evidence" value="ECO:0007669"/>
    <property type="project" value="UniProtKB-ARBA"/>
</dbReference>
<dbReference type="InterPro" id="IPR004127">
    <property type="entry name" value="Prefoldin_subunit_alpha"/>
</dbReference>
<dbReference type="Proteomes" id="UP001472866">
    <property type="component" value="Chromosome 05"/>
</dbReference>
<gene>
    <name evidence="1" type="ORF">HKI87_05g38150</name>
</gene>
<keyword evidence="2" id="KW-1185">Reference proteome</keyword>
<reference evidence="1 2" key="1">
    <citation type="submission" date="2024-03" db="EMBL/GenBank/DDBJ databases">
        <title>Complete genome sequence of the green alga Chloropicon roscoffensis RCC1871.</title>
        <authorList>
            <person name="Lemieux C."/>
            <person name="Pombert J.-F."/>
            <person name="Otis C."/>
            <person name="Turmel M."/>
        </authorList>
    </citation>
    <scope>NUCLEOTIDE SEQUENCE [LARGE SCALE GENOMIC DNA]</scope>
    <source>
        <strain evidence="1 2">RCC1871</strain>
    </source>
</reference>
<dbReference type="InterPro" id="IPR009053">
    <property type="entry name" value="Prefoldin"/>
</dbReference>
<proteinExistence type="predicted"/>
<sequence length="200" mass="22374">MASAHAVQGDRDDACDREALLDEVIKYRKFVHERLVPDLNASIERRDALNVELEEYTDLEQSLTASTSEQEGGTELVHLGADVYAEGKVHDPHIVYLSIGLGFYVQCTPNEGLEIARVKMGALREAKARAEESATSIRRRIGFFKHMIDEVKGIWSRDPSLEETSLAQLQRQVEELDRLTASGDAQELEAFLERHGVAVP</sequence>
<name>A0AAX4P7V7_9CHLO</name>
<dbReference type="GO" id="GO:0009409">
    <property type="term" value="P:response to cold"/>
    <property type="evidence" value="ECO:0007669"/>
    <property type="project" value="UniProtKB-ARBA"/>
</dbReference>
<accession>A0AAX4P7V7</accession>
<protein>
    <submittedName>
        <fullName evidence="1">Prefoldin subunit</fullName>
    </submittedName>
</protein>
<dbReference type="AlphaFoldDB" id="A0AAX4P7V7"/>
<organism evidence="1 2">
    <name type="scientific">Chloropicon roscoffensis</name>
    <dbReference type="NCBI Taxonomy" id="1461544"/>
    <lineage>
        <taxon>Eukaryota</taxon>
        <taxon>Viridiplantae</taxon>
        <taxon>Chlorophyta</taxon>
        <taxon>Chloropicophyceae</taxon>
        <taxon>Chloropicales</taxon>
        <taxon>Chloropicaceae</taxon>
        <taxon>Chloropicon</taxon>
    </lineage>
</organism>
<dbReference type="EMBL" id="CP151505">
    <property type="protein sequence ID" value="WZN62279.1"/>
    <property type="molecule type" value="Genomic_DNA"/>
</dbReference>
<dbReference type="SUPFAM" id="SSF46579">
    <property type="entry name" value="Prefoldin"/>
    <property type="match status" value="1"/>
</dbReference>
<dbReference type="CDD" id="cd23158">
    <property type="entry name" value="Prefoldin_UXT"/>
    <property type="match status" value="1"/>
</dbReference>